<dbReference type="GO" id="GO:0098796">
    <property type="term" value="C:membrane protein complex"/>
    <property type="evidence" value="ECO:0007669"/>
    <property type="project" value="UniProtKB-ARBA"/>
</dbReference>
<dbReference type="InterPro" id="IPR003439">
    <property type="entry name" value="ABC_transporter-like_ATP-bd"/>
</dbReference>
<dbReference type="Gene3D" id="3.40.50.300">
    <property type="entry name" value="P-loop containing nucleotide triphosphate hydrolases"/>
    <property type="match status" value="1"/>
</dbReference>
<gene>
    <name evidence="5" type="ORF">MM171A01738_0002</name>
    <name evidence="6" type="ORF">MM171B01463_0001</name>
</gene>
<name>A0A6M3M905_9ZZZZ</name>
<dbReference type="InterPro" id="IPR015854">
    <property type="entry name" value="ABC_transpr_LolD-like"/>
</dbReference>
<evidence type="ECO:0000313" key="6">
    <source>
        <dbReference type="EMBL" id="QJB02095.1"/>
    </source>
</evidence>
<reference evidence="6" key="1">
    <citation type="submission" date="2020-03" db="EMBL/GenBank/DDBJ databases">
        <title>The deep terrestrial virosphere.</title>
        <authorList>
            <person name="Holmfeldt K."/>
            <person name="Nilsson E."/>
            <person name="Simone D."/>
            <person name="Lopez-Fernandez M."/>
            <person name="Wu X."/>
            <person name="de Brujin I."/>
            <person name="Lundin D."/>
            <person name="Andersson A."/>
            <person name="Bertilsson S."/>
            <person name="Dopson M."/>
        </authorList>
    </citation>
    <scope>NUCLEOTIDE SEQUENCE</scope>
    <source>
        <strain evidence="5">MM171A01738</strain>
        <strain evidence="6">MM171B01463</strain>
    </source>
</reference>
<dbReference type="Pfam" id="PF00005">
    <property type="entry name" value="ABC_tran"/>
    <property type="match status" value="1"/>
</dbReference>
<keyword evidence="2" id="KW-0547">Nucleotide-binding</keyword>
<dbReference type="FunFam" id="3.40.50.300:FF:000032">
    <property type="entry name" value="Export ABC transporter ATP-binding protein"/>
    <property type="match status" value="1"/>
</dbReference>
<dbReference type="AlphaFoldDB" id="A0A6M3M905"/>
<accession>A0A6M3M905</accession>
<dbReference type="EMBL" id="MT143586">
    <property type="protein sequence ID" value="QJA98502.1"/>
    <property type="molecule type" value="Genomic_DNA"/>
</dbReference>
<dbReference type="SUPFAM" id="SSF52540">
    <property type="entry name" value="P-loop containing nucleoside triphosphate hydrolases"/>
    <property type="match status" value="1"/>
</dbReference>
<dbReference type="InterPro" id="IPR017871">
    <property type="entry name" value="ABC_transporter-like_CS"/>
</dbReference>
<dbReference type="EMBL" id="MT143758">
    <property type="protein sequence ID" value="QJB02095.1"/>
    <property type="molecule type" value="Genomic_DNA"/>
</dbReference>
<dbReference type="GO" id="GO:0005524">
    <property type="term" value="F:ATP binding"/>
    <property type="evidence" value="ECO:0007669"/>
    <property type="project" value="UniProtKB-KW"/>
</dbReference>
<evidence type="ECO:0000256" key="3">
    <source>
        <dbReference type="ARBA" id="ARBA00022840"/>
    </source>
</evidence>
<dbReference type="InterPro" id="IPR027417">
    <property type="entry name" value="P-loop_NTPase"/>
</dbReference>
<protein>
    <submittedName>
        <fullName evidence="6">Putative ABC transporter ATP-binding protein</fullName>
    </submittedName>
</protein>
<dbReference type="GO" id="GO:0022857">
    <property type="term" value="F:transmembrane transporter activity"/>
    <property type="evidence" value="ECO:0007669"/>
    <property type="project" value="UniProtKB-ARBA"/>
</dbReference>
<evidence type="ECO:0000259" key="4">
    <source>
        <dbReference type="PROSITE" id="PS50893"/>
    </source>
</evidence>
<evidence type="ECO:0000256" key="2">
    <source>
        <dbReference type="ARBA" id="ARBA00022741"/>
    </source>
</evidence>
<feature type="domain" description="ABC transporter" evidence="4">
    <location>
        <begin position="7"/>
        <end position="220"/>
    </location>
</feature>
<organism evidence="6">
    <name type="scientific">viral metagenome</name>
    <dbReference type="NCBI Taxonomy" id="1070528"/>
    <lineage>
        <taxon>unclassified sequences</taxon>
        <taxon>metagenomes</taxon>
        <taxon>organismal metagenomes</taxon>
    </lineage>
</organism>
<dbReference type="PROSITE" id="PS50893">
    <property type="entry name" value="ABC_TRANSPORTER_2"/>
    <property type="match status" value="1"/>
</dbReference>
<proteinExistence type="predicted"/>
<sequence>MEGMNLIGLTGVKKIYYIGKIEVPALRGVDLNIDSGDFVAIMGPSGSGKSTILNMLGLLDSPTSGKIVIDGIDVSSLDENGRADFRLRKLGFVFQFFSLLMELKAVENVALPMIMDDRKFDRAAVLLDLVGMGDRMEHYPSELSGGQQQRVAIARALANEPAILLADEPTANLDTESSNQIVDLFRELNDKGQTIIMVTHEPDFGAKADRIIRLKDGRVV</sequence>
<dbReference type="InterPro" id="IPR003593">
    <property type="entry name" value="AAA+_ATPase"/>
</dbReference>
<keyword evidence="3 6" id="KW-0067">ATP-binding</keyword>
<dbReference type="SMART" id="SM00382">
    <property type="entry name" value="AAA"/>
    <property type="match status" value="1"/>
</dbReference>
<dbReference type="PANTHER" id="PTHR24220">
    <property type="entry name" value="IMPORT ATP-BINDING PROTEIN"/>
    <property type="match status" value="1"/>
</dbReference>
<evidence type="ECO:0000256" key="1">
    <source>
        <dbReference type="ARBA" id="ARBA00022448"/>
    </source>
</evidence>
<dbReference type="InterPro" id="IPR017911">
    <property type="entry name" value="MacB-like_ATP-bd"/>
</dbReference>
<evidence type="ECO:0000313" key="5">
    <source>
        <dbReference type="EMBL" id="QJA98502.1"/>
    </source>
</evidence>
<dbReference type="GO" id="GO:0016887">
    <property type="term" value="F:ATP hydrolysis activity"/>
    <property type="evidence" value="ECO:0007669"/>
    <property type="project" value="InterPro"/>
</dbReference>
<dbReference type="PANTHER" id="PTHR24220:SF86">
    <property type="entry name" value="ABC TRANSPORTER ABCH.1"/>
    <property type="match status" value="1"/>
</dbReference>
<dbReference type="PROSITE" id="PS00211">
    <property type="entry name" value="ABC_TRANSPORTER_1"/>
    <property type="match status" value="1"/>
</dbReference>
<dbReference type="CDD" id="cd03255">
    <property type="entry name" value="ABC_MJ0796_LolCDE_FtsE"/>
    <property type="match status" value="1"/>
</dbReference>
<keyword evidence="1" id="KW-0813">Transport</keyword>
<dbReference type="GO" id="GO:0005886">
    <property type="term" value="C:plasma membrane"/>
    <property type="evidence" value="ECO:0007669"/>
    <property type="project" value="TreeGrafter"/>
</dbReference>